<protein>
    <submittedName>
        <fullName evidence="1">Uncharacterized protein</fullName>
    </submittedName>
</protein>
<evidence type="ECO:0000313" key="1">
    <source>
        <dbReference type="EMBL" id="AKY03797.1"/>
    </source>
</evidence>
<dbReference type="KEGG" id="vg:26634851"/>
<dbReference type="GeneID" id="26634851"/>
<organism evidence="1 2">
    <name type="scientific">Streptomyces phage Amela</name>
    <dbReference type="NCBI Taxonomy" id="1673877"/>
    <lineage>
        <taxon>Viruses</taxon>
        <taxon>Duplodnaviria</taxon>
        <taxon>Heunggongvirae</taxon>
        <taxon>Uroviricota</taxon>
        <taxon>Caudoviricetes</taxon>
        <taxon>Arquatrovirinae</taxon>
        <taxon>Camvirus</taxon>
        <taxon>Camvirus amela</taxon>
    </lineage>
</organism>
<accession>A0A0K1Y9M9</accession>
<reference evidence="1 2" key="1">
    <citation type="journal article" date="2016" name="Genome Announc.">
        <title>Genome Sequences of Streptomyces Phages Amela and Verse.</title>
        <authorList>
            <person name="Layton S.R."/>
            <person name="Hemenway R.M."/>
            <person name="Munyoki C.M."/>
            <person name="Barnes E.B."/>
            <person name="Barnett S.E."/>
            <person name="Bond A.M."/>
            <person name="Narvaez J.M."/>
            <person name="Sirisakd C.D."/>
            <person name="Smith B.R."/>
            <person name="Swain J."/>
            <person name="Syed O."/>
            <person name="Bowman C.A."/>
            <person name="Russell D.A."/>
            <person name="Bhuiyan S."/>
            <person name="Donegan-Quick R."/>
            <person name="Benjamin R.C."/>
            <person name="Hughes L.E."/>
        </authorList>
    </citation>
    <scope>NUCLEOTIDE SEQUENCE [LARGE SCALE GENOMIC DNA]</scope>
</reference>
<name>A0A0K1Y9M9_9CAUD</name>
<keyword evidence="2" id="KW-1185">Reference proteome</keyword>
<dbReference type="EMBL" id="KT186228">
    <property type="protein sequence ID" value="AKY03797.1"/>
    <property type="molecule type" value="Genomic_DNA"/>
</dbReference>
<sequence>MPLPGTDKFPKVEAVWQALNDRERDLFFDHLFGGTSADWLSTTLRKYGHDVSASTIRTYRRSLNRVSEG</sequence>
<dbReference type="RefSeq" id="YP_009208320.1">
    <property type="nucleotide sequence ID" value="NC_028904.1"/>
</dbReference>
<proteinExistence type="predicted"/>
<evidence type="ECO:0000313" key="2">
    <source>
        <dbReference type="Proteomes" id="UP000204170"/>
    </source>
</evidence>
<dbReference type="Proteomes" id="UP000204170">
    <property type="component" value="Segment"/>
</dbReference>
<dbReference type="OrthoDB" id="28006at10239"/>
<gene>
    <name evidence="1" type="ORF">SEA_AMELA_42</name>
</gene>